<dbReference type="AlphaFoldDB" id="A0A5A9YX72"/>
<keyword evidence="6" id="KW-0034">Amyloid</keyword>
<comment type="subcellular location">
    <subcellularLocation>
        <location evidence="1">Secreted</location>
        <location evidence="1">Cell wall</location>
    </subcellularLocation>
</comment>
<dbReference type="RefSeq" id="WP_149516204.1">
    <property type="nucleotide sequence ID" value="NZ_VDFC01000247.1"/>
</dbReference>
<feature type="compositionally biased region" description="Basic and acidic residues" evidence="7">
    <location>
        <begin position="110"/>
        <end position="119"/>
    </location>
</feature>
<evidence type="ECO:0000256" key="1">
    <source>
        <dbReference type="ARBA" id="ARBA00004191"/>
    </source>
</evidence>
<evidence type="ECO:0000313" key="10">
    <source>
        <dbReference type="EMBL" id="KAA0909427.1"/>
    </source>
</evidence>
<keyword evidence="2" id="KW-0134">Cell wall</keyword>
<feature type="region of interest" description="Disordered" evidence="7">
    <location>
        <begin position="78"/>
        <end position="174"/>
    </location>
</feature>
<dbReference type="Pfam" id="PF03777">
    <property type="entry name" value="ChpA-C"/>
    <property type="match status" value="2"/>
</dbReference>
<evidence type="ECO:0000256" key="2">
    <source>
        <dbReference type="ARBA" id="ARBA00022512"/>
    </source>
</evidence>
<keyword evidence="11" id="KW-1185">Reference proteome</keyword>
<comment type="caution">
    <text evidence="10">The sequence shown here is derived from an EMBL/GenBank/DDBJ whole genome shotgun (WGS) entry which is preliminary data.</text>
</comment>
<name>A0A5A9YX72_9ACTN</name>
<reference evidence="10 11" key="1">
    <citation type="submission" date="2019-05" db="EMBL/GenBank/DDBJ databases">
        <authorList>
            <person name="Hariharan J."/>
            <person name="Choudoir M.J."/>
            <person name="Diebold P."/>
            <person name="Panke-Buisse K."/>
            <person name="Buckley D.H."/>
        </authorList>
    </citation>
    <scope>NUCLEOTIDE SEQUENCE [LARGE SCALE GENOMIC DNA]</scope>
    <source>
        <strain evidence="10 11">SUN51</strain>
    </source>
</reference>
<evidence type="ECO:0000256" key="4">
    <source>
        <dbReference type="ARBA" id="ARBA00022729"/>
    </source>
</evidence>
<keyword evidence="3" id="KW-0964">Secreted</keyword>
<keyword evidence="5" id="KW-0130">Cell adhesion</keyword>
<evidence type="ECO:0000259" key="9">
    <source>
        <dbReference type="Pfam" id="PF03777"/>
    </source>
</evidence>
<feature type="domain" description="Chaplin" evidence="9">
    <location>
        <begin position="153"/>
        <end position="207"/>
    </location>
</feature>
<dbReference type="GO" id="GO:0007155">
    <property type="term" value="P:cell adhesion"/>
    <property type="evidence" value="ECO:0007669"/>
    <property type="project" value="UniProtKB-KW"/>
</dbReference>
<evidence type="ECO:0000256" key="8">
    <source>
        <dbReference type="SAM" id="SignalP"/>
    </source>
</evidence>
<accession>A0A5A9YX72</accession>
<dbReference type="InterPro" id="IPR005528">
    <property type="entry name" value="ChpA-H"/>
</dbReference>
<proteinExistence type="predicted"/>
<evidence type="ECO:0000256" key="5">
    <source>
        <dbReference type="ARBA" id="ARBA00022889"/>
    </source>
</evidence>
<dbReference type="Proteomes" id="UP000324965">
    <property type="component" value="Unassembled WGS sequence"/>
</dbReference>
<protein>
    <submittedName>
        <fullName evidence="10">Chaplin</fullName>
    </submittedName>
</protein>
<feature type="signal peptide" evidence="8">
    <location>
        <begin position="1"/>
        <end position="28"/>
    </location>
</feature>
<sequence>MRQTLSKGMVVAAAATSILSLYSSQAFADSDASGAAADSPGVLSGNNVQAPLDVPVNACGNSADVVAALNPAFGNSCDTSAGKHRKPDASHHGASSGHGAPSGQGAHHGHGSDHGDGAHHGGGSGHHGPGPGQHGHGSGQQGHGSGHHAGSGGHHDGSAAHGVAQGSPGAAAGNAAQAPVDVPVNACGNTVDVIGLLNPAFGNKCVND</sequence>
<gene>
    <name evidence="10" type="ORF">FGF04_39490</name>
</gene>
<keyword evidence="4 8" id="KW-0732">Signal</keyword>
<evidence type="ECO:0000256" key="6">
    <source>
        <dbReference type="ARBA" id="ARBA00023087"/>
    </source>
</evidence>
<evidence type="ECO:0000256" key="7">
    <source>
        <dbReference type="SAM" id="MobiDB-lite"/>
    </source>
</evidence>
<feature type="compositionally biased region" description="Low complexity" evidence="7">
    <location>
        <begin position="92"/>
        <end position="105"/>
    </location>
</feature>
<feature type="domain" description="Chaplin" evidence="9">
    <location>
        <begin position="24"/>
        <end position="77"/>
    </location>
</feature>
<evidence type="ECO:0000313" key="11">
    <source>
        <dbReference type="Proteomes" id="UP000324965"/>
    </source>
</evidence>
<dbReference type="OrthoDB" id="3544424at2"/>
<dbReference type="EMBL" id="VDFC01000247">
    <property type="protein sequence ID" value="KAA0909427.1"/>
    <property type="molecule type" value="Genomic_DNA"/>
</dbReference>
<feature type="compositionally biased region" description="Gly residues" evidence="7">
    <location>
        <begin position="120"/>
        <end position="152"/>
    </location>
</feature>
<evidence type="ECO:0000256" key="3">
    <source>
        <dbReference type="ARBA" id="ARBA00022525"/>
    </source>
</evidence>
<feature type="compositionally biased region" description="Low complexity" evidence="7">
    <location>
        <begin position="159"/>
        <end position="174"/>
    </location>
</feature>
<organism evidence="10 11">
    <name type="scientific">Streptomyces apricus</name>
    <dbReference type="NCBI Taxonomy" id="1828112"/>
    <lineage>
        <taxon>Bacteria</taxon>
        <taxon>Bacillati</taxon>
        <taxon>Actinomycetota</taxon>
        <taxon>Actinomycetes</taxon>
        <taxon>Kitasatosporales</taxon>
        <taxon>Streptomycetaceae</taxon>
        <taxon>Streptomyces</taxon>
    </lineage>
</organism>
<feature type="chain" id="PRO_5022696933" evidence="8">
    <location>
        <begin position="29"/>
        <end position="208"/>
    </location>
</feature>